<evidence type="ECO:0000256" key="9">
    <source>
        <dbReference type="ARBA" id="ARBA00023125"/>
    </source>
</evidence>
<dbReference type="InterPro" id="IPR022634">
    <property type="entry name" value="DNA_polIII_beta_N"/>
</dbReference>
<evidence type="ECO:0000256" key="2">
    <source>
        <dbReference type="ARBA" id="ARBA00010752"/>
    </source>
</evidence>
<evidence type="ECO:0000313" key="14">
    <source>
        <dbReference type="EMBL" id="ETK01330.1"/>
    </source>
</evidence>
<dbReference type="PANTHER" id="PTHR30478">
    <property type="entry name" value="DNA POLYMERASE III SUBUNIT BETA"/>
    <property type="match status" value="1"/>
</dbReference>
<dbReference type="SUPFAM" id="SSF55979">
    <property type="entry name" value="DNA clamp"/>
    <property type="match status" value="3"/>
</dbReference>
<feature type="domain" description="DNA polymerase III beta sliding clamp C-terminal" evidence="13">
    <location>
        <begin position="250"/>
        <end position="367"/>
    </location>
</feature>
<evidence type="ECO:0000259" key="11">
    <source>
        <dbReference type="Pfam" id="PF00712"/>
    </source>
</evidence>
<comment type="subcellular location">
    <subcellularLocation>
        <location evidence="1 10">Cytoplasm</location>
    </subcellularLocation>
</comment>
<evidence type="ECO:0000256" key="3">
    <source>
        <dbReference type="ARBA" id="ARBA00021035"/>
    </source>
</evidence>
<dbReference type="EMBL" id="AYUF01000485">
    <property type="protein sequence ID" value="ETK01330.1"/>
    <property type="molecule type" value="Genomic_DNA"/>
</dbReference>
<dbReference type="Gene3D" id="3.10.150.10">
    <property type="entry name" value="DNA Polymerase III, subunit A, domain 2"/>
    <property type="match status" value="1"/>
</dbReference>
<dbReference type="GO" id="GO:0005737">
    <property type="term" value="C:cytoplasm"/>
    <property type="evidence" value="ECO:0007669"/>
    <property type="project" value="UniProtKB-SubCell"/>
</dbReference>
<evidence type="ECO:0000256" key="6">
    <source>
        <dbReference type="ARBA" id="ARBA00022695"/>
    </source>
</evidence>
<keyword evidence="7 10" id="KW-0235">DNA replication</keyword>
<protein>
    <recommendedName>
        <fullName evidence="3 10">Beta sliding clamp</fullName>
    </recommendedName>
</protein>
<comment type="subunit">
    <text evidence="10">Forms a ring-shaped head-to-tail homodimer around DNA.</text>
</comment>
<evidence type="ECO:0000256" key="5">
    <source>
        <dbReference type="ARBA" id="ARBA00022679"/>
    </source>
</evidence>
<comment type="caution">
    <text evidence="14">The sequence shown here is derived from an EMBL/GenBank/DDBJ whole genome shotgun (WGS) entry which is preliminary data.</text>
</comment>
<dbReference type="GO" id="GO:0006271">
    <property type="term" value="P:DNA strand elongation involved in DNA replication"/>
    <property type="evidence" value="ECO:0007669"/>
    <property type="project" value="TreeGrafter"/>
</dbReference>
<feature type="domain" description="DNA polymerase III beta sliding clamp N-terminal" evidence="11">
    <location>
        <begin position="1"/>
        <end position="120"/>
    </location>
</feature>
<dbReference type="GO" id="GO:0003887">
    <property type="term" value="F:DNA-directed DNA polymerase activity"/>
    <property type="evidence" value="ECO:0007669"/>
    <property type="project" value="UniProtKB-UniRule"/>
</dbReference>
<evidence type="ECO:0000256" key="8">
    <source>
        <dbReference type="ARBA" id="ARBA00022932"/>
    </source>
</evidence>
<evidence type="ECO:0000256" key="1">
    <source>
        <dbReference type="ARBA" id="ARBA00004496"/>
    </source>
</evidence>
<dbReference type="NCBIfam" id="TIGR00663">
    <property type="entry name" value="dnan"/>
    <property type="match status" value="1"/>
</dbReference>
<dbReference type="PIRSF" id="PIRSF000804">
    <property type="entry name" value="DNA_pol_III_b"/>
    <property type="match status" value="1"/>
</dbReference>
<keyword evidence="6 10" id="KW-0548">Nucleotidyltransferase</keyword>
<proteinExistence type="inferred from homology"/>
<keyword evidence="9" id="KW-0238">DNA-binding</keyword>
<dbReference type="Pfam" id="PF00712">
    <property type="entry name" value="DNA_pol3_beta"/>
    <property type="match status" value="1"/>
</dbReference>
<evidence type="ECO:0000259" key="13">
    <source>
        <dbReference type="Pfam" id="PF02768"/>
    </source>
</evidence>
<dbReference type="GO" id="GO:0003677">
    <property type="term" value="F:DNA binding"/>
    <property type="evidence" value="ECO:0007669"/>
    <property type="project" value="UniProtKB-UniRule"/>
</dbReference>
<dbReference type="SMART" id="SM00480">
    <property type="entry name" value="POL3Bc"/>
    <property type="match status" value="1"/>
</dbReference>
<reference evidence="14 15" key="1">
    <citation type="submission" date="2013-11" db="EMBL/GenBank/DDBJ databases">
        <title>Single cell genomics of uncultured Tannerella BU063 (oral taxon 286).</title>
        <authorList>
            <person name="Beall C.J."/>
            <person name="Campbell A.G."/>
            <person name="Griffen A.L."/>
            <person name="Podar M."/>
            <person name="Leys E.J."/>
        </authorList>
    </citation>
    <scope>NUCLEOTIDE SEQUENCE [LARGE SCALE GENOMIC DNA]</scope>
    <source>
        <strain evidence="14">Cell 2</strain>
    </source>
</reference>
<evidence type="ECO:0000313" key="15">
    <source>
        <dbReference type="Proteomes" id="UP000018837"/>
    </source>
</evidence>
<sequence length="377" mass="41912">MKFDVSSSALSFHLQAISKVIASKNTVPILDCFFFRLDKERRRLFITASDIETRLETSITALNVEGEGVFAIPAKILLDPLKELPEQPLMFDVNDNNLSTVMLYENGKYEFVAQRGDTYPQQKEMKSDAATFSIEASVLLNGVSRTLFATAEDELRPVMNGVFLDIQPNSVTFVASDGHKLVQISNLATRSGTHASFVLPKKSATLLKTLLAKETEEVSIRFDENTASIKASHFEMVCRLIEGRYPNYSSVIPKDNPNRVTVDRLYLLNVLKRISLSSNPASGLVRLQLSQEDGLTISAQDIDFSTSAEEIVKCQYDGTDLDIGFKGTFLIEMLNNINATEICIELADPSRPGVIVPTENEKDEQLLALLMPMMLNN</sequence>
<dbReference type="InterPro" id="IPR022637">
    <property type="entry name" value="DNA_polIII_beta_cen"/>
</dbReference>
<dbReference type="Gene3D" id="3.70.10.10">
    <property type="match status" value="1"/>
</dbReference>
<keyword evidence="5 10" id="KW-0808">Transferase</keyword>
<comment type="similarity">
    <text evidence="2 10">Belongs to the beta sliding clamp family.</text>
</comment>
<evidence type="ECO:0000256" key="4">
    <source>
        <dbReference type="ARBA" id="ARBA00022490"/>
    </source>
</evidence>
<dbReference type="PANTHER" id="PTHR30478:SF0">
    <property type="entry name" value="BETA SLIDING CLAMP"/>
    <property type="match status" value="1"/>
</dbReference>
<dbReference type="Proteomes" id="UP000018837">
    <property type="component" value="Unassembled WGS sequence"/>
</dbReference>
<feature type="domain" description="DNA polymerase III beta sliding clamp central" evidence="12">
    <location>
        <begin position="134"/>
        <end position="247"/>
    </location>
</feature>
<organism evidence="14 15">
    <name type="scientific">Tannerella sp. oral taxon BU063 isolate Cell 2</name>
    <dbReference type="NCBI Taxonomy" id="1411148"/>
    <lineage>
        <taxon>Bacteria</taxon>
        <taxon>Pseudomonadati</taxon>
        <taxon>Bacteroidota</taxon>
        <taxon>Bacteroidia</taxon>
        <taxon>Bacteroidales</taxon>
        <taxon>Tannerellaceae</taxon>
        <taxon>Tannerella</taxon>
    </lineage>
</organism>
<dbReference type="InterPro" id="IPR001001">
    <property type="entry name" value="DNA_polIII_beta"/>
</dbReference>
<dbReference type="CDD" id="cd00140">
    <property type="entry name" value="beta_clamp"/>
    <property type="match status" value="1"/>
</dbReference>
<dbReference type="GO" id="GO:0008408">
    <property type="term" value="F:3'-5' exonuclease activity"/>
    <property type="evidence" value="ECO:0007669"/>
    <property type="project" value="InterPro"/>
</dbReference>
<dbReference type="PATRIC" id="fig|1411148.3.peg.1677"/>
<accession>W2C2B9</accession>
<keyword evidence="4 10" id="KW-0963">Cytoplasm</keyword>
<dbReference type="GO" id="GO:0009360">
    <property type="term" value="C:DNA polymerase III complex"/>
    <property type="evidence" value="ECO:0007669"/>
    <property type="project" value="InterPro"/>
</dbReference>
<dbReference type="Pfam" id="PF02767">
    <property type="entry name" value="DNA_pol3_beta_2"/>
    <property type="match status" value="1"/>
</dbReference>
<comment type="function">
    <text evidence="10">Confers DNA tethering and processivity to DNA polymerases and other proteins. Acts as a clamp, forming a ring around DNA (a reaction catalyzed by the clamp-loading complex) which diffuses in an ATP-independent manner freely and bidirectionally along dsDNA. Initially characterized for its ability to contact the catalytic subunit of DNA polymerase III (Pol III), a complex, multichain enzyme responsible for most of the replicative synthesis in bacteria; Pol III exhibits 3'-5' exonuclease proofreading activity. The beta chain is required for initiation of replication as well as for processivity of DNA replication.</text>
</comment>
<gene>
    <name evidence="14" type="ORF">N425_10375</name>
</gene>
<evidence type="ECO:0000256" key="10">
    <source>
        <dbReference type="PIRNR" id="PIRNR000804"/>
    </source>
</evidence>
<keyword evidence="8 10" id="KW-0239">DNA-directed DNA polymerase</keyword>
<name>W2C2B9_9BACT</name>
<evidence type="ECO:0000256" key="7">
    <source>
        <dbReference type="ARBA" id="ARBA00022705"/>
    </source>
</evidence>
<dbReference type="Pfam" id="PF02768">
    <property type="entry name" value="DNA_pol3_beta_3"/>
    <property type="match status" value="1"/>
</dbReference>
<dbReference type="InterPro" id="IPR046938">
    <property type="entry name" value="DNA_clamp_sf"/>
</dbReference>
<dbReference type="InterPro" id="IPR022635">
    <property type="entry name" value="DNA_polIII_beta_C"/>
</dbReference>
<evidence type="ECO:0000259" key="12">
    <source>
        <dbReference type="Pfam" id="PF02767"/>
    </source>
</evidence>
<dbReference type="AlphaFoldDB" id="W2C2B9"/>